<keyword evidence="5" id="KW-1185">Reference proteome</keyword>
<evidence type="ECO:0000313" key="4">
    <source>
        <dbReference type="EMBL" id="TSI14564.1"/>
    </source>
</evidence>
<feature type="compositionally biased region" description="Acidic residues" evidence="1">
    <location>
        <begin position="549"/>
        <end position="559"/>
    </location>
</feature>
<feature type="transmembrane region" description="Helical" evidence="2">
    <location>
        <begin position="783"/>
        <end position="802"/>
    </location>
</feature>
<keyword evidence="2" id="KW-0812">Transmembrane</keyword>
<feature type="compositionally biased region" description="Basic and acidic residues" evidence="1">
    <location>
        <begin position="529"/>
        <end position="545"/>
    </location>
</feature>
<feature type="compositionally biased region" description="Low complexity" evidence="1">
    <location>
        <begin position="637"/>
        <end position="649"/>
    </location>
</feature>
<evidence type="ECO:0000256" key="1">
    <source>
        <dbReference type="SAM" id="MobiDB-lite"/>
    </source>
</evidence>
<dbReference type="RefSeq" id="WP_143923272.1">
    <property type="nucleotide sequence ID" value="NZ_VLTK01000008.1"/>
</dbReference>
<comment type="caution">
    <text evidence="4">The sequence shown here is derived from an EMBL/GenBank/DDBJ whole genome shotgun (WGS) entry which is preliminary data.</text>
</comment>
<evidence type="ECO:0000256" key="3">
    <source>
        <dbReference type="SAM" id="SignalP"/>
    </source>
</evidence>
<feature type="compositionally biased region" description="Acidic residues" evidence="1">
    <location>
        <begin position="586"/>
        <end position="595"/>
    </location>
</feature>
<feature type="compositionally biased region" description="Low complexity" evidence="1">
    <location>
        <begin position="722"/>
        <end position="750"/>
    </location>
</feature>
<dbReference type="EMBL" id="VLTK01000008">
    <property type="protein sequence ID" value="TSI14564.1"/>
    <property type="molecule type" value="Genomic_DNA"/>
</dbReference>
<name>A0A556CAU1_BREAU</name>
<feature type="compositionally biased region" description="Basic and acidic residues" evidence="1">
    <location>
        <begin position="566"/>
        <end position="581"/>
    </location>
</feature>
<accession>A0A556CAU1</accession>
<evidence type="ECO:0000313" key="5">
    <source>
        <dbReference type="Proteomes" id="UP000316406"/>
    </source>
</evidence>
<reference evidence="4 5" key="1">
    <citation type="submission" date="2019-07" db="EMBL/GenBank/DDBJ databases">
        <title>Draft genome sequence of Brevibacterium aurantiacum XU54 isolated from Xinjiang China.</title>
        <authorList>
            <person name="Xu X."/>
        </authorList>
    </citation>
    <scope>NUCLEOTIDE SEQUENCE [LARGE SCALE GENOMIC DNA]</scope>
    <source>
        <strain evidence="4 5">XU54</strain>
    </source>
</reference>
<feature type="compositionally biased region" description="Basic and acidic residues" evidence="1">
    <location>
        <begin position="496"/>
        <end position="509"/>
    </location>
</feature>
<dbReference type="OrthoDB" id="7210788at2"/>
<keyword evidence="2" id="KW-1133">Transmembrane helix</keyword>
<feature type="compositionally biased region" description="Acidic residues" evidence="1">
    <location>
        <begin position="452"/>
        <end position="490"/>
    </location>
</feature>
<dbReference type="AlphaFoldDB" id="A0A556CAU1"/>
<feature type="region of interest" description="Disordered" evidence="1">
    <location>
        <begin position="636"/>
        <end position="658"/>
    </location>
</feature>
<protein>
    <submittedName>
        <fullName evidence="4">LPXTG cell wall anchor domain-containing protein</fullName>
    </submittedName>
</protein>
<proteinExistence type="predicted"/>
<evidence type="ECO:0000256" key="2">
    <source>
        <dbReference type="SAM" id="Phobius"/>
    </source>
</evidence>
<gene>
    <name evidence="4" type="ORF">FO013_14455</name>
</gene>
<organism evidence="4 5">
    <name type="scientific">Brevibacterium aurantiacum</name>
    <dbReference type="NCBI Taxonomy" id="273384"/>
    <lineage>
        <taxon>Bacteria</taxon>
        <taxon>Bacillati</taxon>
        <taxon>Actinomycetota</taxon>
        <taxon>Actinomycetes</taxon>
        <taxon>Micrococcales</taxon>
        <taxon>Brevibacteriaceae</taxon>
        <taxon>Brevibacterium</taxon>
    </lineage>
</organism>
<keyword evidence="2" id="KW-0472">Membrane</keyword>
<dbReference type="NCBIfam" id="TIGR01167">
    <property type="entry name" value="LPXTG_anchor"/>
    <property type="match status" value="1"/>
</dbReference>
<feature type="compositionally biased region" description="Acidic residues" evidence="1">
    <location>
        <begin position="510"/>
        <end position="522"/>
    </location>
</feature>
<sequence>MTHRSVRASASTARRFTPPLAVGAAVAAATGLLGLGLSAPAFAAENTVDDAVFQWSVNDESTGGSYFGGCNFLTAGVAGDATMARIWTANDSGTLYKVDGSGKFVDENTSIVKTNGELSTFDDRCKTGEGTVVNGKVNAEAADNHTGDHVEIKNGTGTIDPDADNASIQWEGSWSFAYYGGMTYWTISDPKLEVKDGKGTITGTYSGYGADMDDLSVWKKLDPREGDVVEIQNGSVDVTEDGFEFTPDYLGVETTTDGRNLQAPKSAENESWWGAMPQDWIDFNIETGQDSYWYTTAGAATSIQPRKKTNPVTVEYTAQAPAPDVSTSHSVKSVDAEEGLTVNVKGEGYDNLPNSSLGTPAAGAYAAVVDRELASDDINAGNTAGVQYVRPTQITDGKIDVDVLAETADLDEAKDYDLVTWVAHGLAQGDALLYRAPIELSHEQKEALFPSEDTDEAEADSDTGAEGDEANSETDTEGAADGAESDEDGSADGAEADDKGAADGAKGDEDGAEAEAETDSEGTADGAEADDKGTADGAEADDKGAADGAEAEAETDSEGTADGAEADDKGTADGAEADSKGSADGSDSDGSDDGGVETPAKPEIGDQTVGENGEITGKAAPNAEVTLAWTPDTAENQAAQTQVKTQATASEDEVPSEGTVTVTADAEGYFTAKAPSAAGTYAYTAAATVEGVPSDTAEFTVTVNAAADDDAAAGSAAGGAEGSTDGTGADAAGSADGTADAAEGSADGSNAGAGSGTEGSSSADSGFEGSAGGSNLPRTGTELVTLPIAAGLIVLGAASVMFSRMRKR</sequence>
<feature type="chain" id="PRO_5022011340" evidence="3">
    <location>
        <begin position="44"/>
        <end position="808"/>
    </location>
</feature>
<dbReference type="Proteomes" id="UP000316406">
    <property type="component" value="Unassembled WGS sequence"/>
</dbReference>
<feature type="region of interest" description="Disordered" evidence="1">
    <location>
        <begin position="448"/>
        <end position="620"/>
    </location>
</feature>
<keyword evidence="3" id="KW-0732">Signal</keyword>
<feature type="signal peptide" evidence="3">
    <location>
        <begin position="1"/>
        <end position="43"/>
    </location>
</feature>
<feature type="region of interest" description="Disordered" evidence="1">
    <location>
        <begin position="711"/>
        <end position="775"/>
    </location>
</feature>